<dbReference type="Gene3D" id="2.60.40.3500">
    <property type="match status" value="1"/>
</dbReference>
<dbReference type="PANTHER" id="PTHR30404">
    <property type="entry name" value="N-ACETYLMURAMOYL-L-ALANINE AMIDASE"/>
    <property type="match status" value="1"/>
</dbReference>
<dbReference type="InterPro" id="IPR002508">
    <property type="entry name" value="MurNAc-LAA_cat"/>
</dbReference>
<proteinExistence type="predicted"/>
<keyword evidence="8" id="KW-1185">Reference proteome</keyword>
<dbReference type="Gene3D" id="3.40.630.40">
    <property type="entry name" value="Zn-dependent exopeptidases"/>
    <property type="match status" value="1"/>
</dbReference>
<dbReference type="OrthoDB" id="9806267at2"/>
<accession>A0A286ID35</accession>
<evidence type="ECO:0000256" key="3">
    <source>
        <dbReference type="ARBA" id="ARBA00022801"/>
    </source>
</evidence>
<dbReference type="SMART" id="SM00646">
    <property type="entry name" value="Ami_3"/>
    <property type="match status" value="1"/>
</dbReference>
<feature type="signal peptide" evidence="5">
    <location>
        <begin position="1"/>
        <end position="41"/>
    </location>
</feature>
<organism evidence="7 8">
    <name type="scientific">Hoeflea halophila</name>
    <dbReference type="NCBI Taxonomy" id="714899"/>
    <lineage>
        <taxon>Bacteria</taxon>
        <taxon>Pseudomonadati</taxon>
        <taxon>Pseudomonadota</taxon>
        <taxon>Alphaproteobacteria</taxon>
        <taxon>Hyphomicrobiales</taxon>
        <taxon>Rhizobiaceae</taxon>
        <taxon>Hoeflea</taxon>
    </lineage>
</organism>
<feature type="chain" id="PRO_5012538429" description="N-acetylmuramoyl-L-alanine amidase" evidence="5">
    <location>
        <begin position="42"/>
        <end position="419"/>
    </location>
</feature>
<dbReference type="AlphaFoldDB" id="A0A286ID35"/>
<dbReference type="GO" id="GO:0009253">
    <property type="term" value="P:peptidoglycan catabolic process"/>
    <property type="evidence" value="ECO:0007669"/>
    <property type="project" value="InterPro"/>
</dbReference>
<gene>
    <name evidence="7" type="ORF">SAMN05877838_2157</name>
</gene>
<dbReference type="EC" id="3.5.1.28" evidence="2"/>
<feature type="domain" description="MurNAc-LAA" evidence="6">
    <location>
        <begin position="254"/>
        <end position="408"/>
    </location>
</feature>
<evidence type="ECO:0000259" key="6">
    <source>
        <dbReference type="SMART" id="SM00646"/>
    </source>
</evidence>
<comment type="catalytic activity">
    <reaction evidence="1">
        <text>Hydrolyzes the link between N-acetylmuramoyl residues and L-amino acid residues in certain cell-wall glycopeptides.</text>
        <dbReference type="EC" id="3.5.1.28"/>
    </reaction>
</comment>
<evidence type="ECO:0000313" key="7">
    <source>
        <dbReference type="EMBL" id="SOE17259.1"/>
    </source>
</evidence>
<evidence type="ECO:0000256" key="5">
    <source>
        <dbReference type="SAM" id="SignalP"/>
    </source>
</evidence>
<dbReference type="Pfam" id="PF01520">
    <property type="entry name" value="Amidase_3"/>
    <property type="match status" value="1"/>
</dbReference>
<name>A0A286ID35_9HYPH</name>
<dbReference type="Proteomes" id="UP000219465">
    <property type="component" value="Unassembled WGS sequence"/>
</dbReference>
<dbReference type="InterPro" id="IPR050695">
    <property type="entry name" value="N-acetylmuramoyl_amidase_3"/>
</dbReference>
<evidence type="ECO:0000256" key="4">
    <source>
        <dbReference type="SAM" id="MobiDB-lite"/>
    </source>
</evidence>
<feature type="compositionally biased region" description="Gly residues" evidence="4">
    <location>
        <begin position="199"/>
        <end position="209"/>
    </location>
</feature>
<dbReference type="Pfam" id="PF11741">
    <property type="entry name" value="AMIN"/>
    <property type="match status" value="1"/>
</dbReference>
<dbReference type="PANTHER" id="PTHR30404:SF0">
    <property type="entry name" value="N-ACETYLMURAMOYL-L-ALANINE AMIDASE AMIC"/>
    <property type="match status" value="1"/>
</dbReference>
<feature type="region of interest" description="Disordered" evidence="4">
    <location>
        <begin position="169"/>
        <end position="211"/>
    </location>
</feature>
<dbReference type="GO" id="GO:0030288">
    <property type="term" value="C:outer membrane-bounded periplasmic space"/>
    <property type="evidence" value="ECO:0007669"/>
    <property type="project" value="TreeGrafter"/>
</dbReference>
<dbReference type="CDD" id="cd02696">
    <property type="entry name" value="MurNAc-LAA"/>
    <property type="match status" value="1"/>
</dbReference>
<sequence>MRQDATGRRGNARGGHRLLCALACFVAAAFALVALPPLALAANPESSAAPRHVAIAARLAGDDTRVRLVLDFEREPEFRLKYLENPHRAVIDLPETVFAFSQDALQQRGLVRSVRYGNSGNSQARMVFEFAAPTKMELAETSTEADGAIHRMVFDITIVDEQDFAAEVSATDWPEPDDESSRQSATPPGDSMTIVVDAGHGGIDGGAEGPAGSMEKNVTLAFAEALKAALEEKDGIRVIMTRTDDSFLSLSARVRRAREAAADLLISLHADSIAVRSLRGATVYTLSDKASDAVAQSLVDQENREDAIIGTSLENAPEDIAAILVDLARTETRVFSTGLAQQVINSFEGQVKLINNPLRHAGFRVLQAPDVPSVLVEMGYLSNREDEKLLNDEEWRNNTARLLAQSVEAYRETILAGRQ</sequence>
<evidence type="ECO:0000256" key="1">
    <source>
        <dbReference type="ARBA" id="ARBA00001561"/>
    </source>
</evidence>
<dbReference type="InterPro" id="IPR021731">
    <property type="entry name" value="AMIN_dom"/>
</dbReference>
<evidence type="ECO:0000256" key="2">
    <source>
        <dbReference type="ARBA" id="ARBA00011901"/>
    </source>
</evidence>
<evidence type="ECO:0000313" key="8">
    <source>
        <dbReference type="Proteomes" id="UP000219465"/>
    </source>
</evidence>
<dbReference type="EMBL" id="OCPC01000003">
    <property type="protein sequence ID" value="SOE17259.1"/>
    <property type="molecule type" value="Genomic_DNA"/>
</dbReference>
<reference evidence="8" key="1">
    <citation type="submission" date="2017-08" db="EMBL/GenBank/DDBJ databases">
        <authorList>
            <person name="Varghese N."/>
            <person name="Submissions S."/>
        </authorList>
    </citation>
    <scope>NUCLEOTIDE SEQUENCE [LARGE SCALE GENOMIC DNA]</scope>
    <source>
        <strain evidence="8">KCTC 23107</strain>
    </source>
</reference>
<dbReference type="SUPFAM" id="SSF53187">
    <property type="entry name" value="Zn-dependent exopeptidases"/>
    <property type="match status" value="1"/>
</dbReference>
<protein>
    <recommendedName>
        <fullName evidence="2">N-acetylmuramoyl-L-alanine amidase</fullName>
        <ecNumber evidence="2">3.5.1.28</ecNumber>
    </recommendedName>
</protein>
<keyword evidence="5" id="KW-0732">Signal</keyword>
<keyword evidence="3" id="KW-0378">Hydrolase</keyword>
<dbReference type="GO" id="GO:0008745">
    <property type="term" value="F:N-acetylmuramoyl-L-alanine amidase activity"/>
    <property type="evidence" value="ECO:0007669"/>
    <property type="project" value="UniProtKB-EC"/>
</dbReference>